<protein>
    <submittedName>
        <fullName evidence="1">Uncharacterized protein</fullName>
    </submittedName>
</protein>
<gene>
    <name evidence="1" type="ORF">DEO72_LG9g272</name>
</gene>
<dbReference type="Proteomes" id="UP000501690">
    <property type="component" value="Linkage Group LG9"/>
</dbReference>
<sequence>MALGSLLMPPGDRNNRRGPYIAWRLAVRCAPPGGDCKIVGLGERWRLAARRFRQAVWTGFAWQRLGLRHAIILQTVTCVFVAFKQ</sequence>
<proteinExistence type="predicted"/>
<organism evidence="1 2">
    <name type="scientific">Vigna unguiculata</name>
    <name type="common">Cowpea</name>
    <dbReference type="NCBI Taxonomy" id="3917"/>
    <lineage>
        <taxon>Eukaryota</taxon>
        <taxon>Viridiplantae</taxon>
        <taxon>Streptophyta</taxon>
        <taxon>Embryophyta</taxon>
        <taxon>Tracheophyta</taxon>
        <taxon>Spermatophyta</taxon>
        <taxon>Magnoliopsida</taxon>
        <taxon>eudicotyledons</taxon>
        <taxon>Gunneridae</taxon>
        <taxon>Pentapetalae</taxon>
        <taxon>rosids</taxon>
        <taxon>fabids</taxon>
        <taxon>Fabales</taxon>
        <taxon>Fabaceae</taxon>
        <taxon>Papilionoideae</taxon>
        <taxon>50 kb inversion clade</taxon>
        <taxon>NPAAA clade</taxon>
        <taxon>indigoferoid/millettioid clade</taxon>
        <taxon>Phaseoleae</taxon>
        <taxon>Vigna</taxon>
    </lineage>
</organism>
<reference evidence="1 2" key="1">
    <citation type="submission" date="2019-04" db="EMBL/GenBank/DDBJ databases">
        <title>An improved genome assembly and genetic linkage map for asparagus bean, Vigna unguiculata ssp. sesquipedialis.</title>
        <authorList>
            <person name="Xia Q."/>
            <person name="Zhang R."/>
            <person name="Dong Y."/>
        </authorList>
    </citation>
    <scope>NUCLEOTIDE SEQUENCE [LARGE SCALE GENOMIC DNA]</scope>
    <source>
        <tissue evidence="1">Leaf</tissue>
    </source>
</reference>
<dbReference type="AlphaFoldDB" id="A0A4D6MYR0"/>
<accession>A0A4D6MYR0</accession>
<name>A0A4D6MYR0_VIGUN</name>
<evidence type="ECO:0000313" key="2">
    <source>
        <dbReference type="Proteomes" id="UP000501690"/>
    </source>
</evidence>
<evidence type="ECO:0000313" key="1">
    <source>
        <dbReference type="EMBL" id="QCE05269.1"/>
    </source>
</evidence>
<dbReference type="EMBL" id="CP039353">
    <property type="protein sequence ID" value="QCE05269.1"/>
    <property type="molecule type" value="Genomic_DNA"/>
</dbReference>
<keyword evidence="2" id="KW-1185">Reference proteome</keyword>